<evidence type="ECO:0000313" key="3">
    <source>
        <dbReference type="Proteomes" id="UP001159363"/>
    </source>
</evidence>
<comment type="caution">
    <text evidence="2">The sequence shown here is derived from an EMBL/GenBank/DDBJ whole genome shotgun (WGS) entry which is preliminary data.</text>
</comment>
<sequence length="360" mass="39058">MRPIPFCENPMARPGIETGSQWWEASVLTVQAPRPLRYTDSAYKIGHPLASDAWWPACERANIVATRRERFSGVGGELWKLKRGVWAGEMARGVGRGDTVTRRALNPVLVELHPQSPGEAIVLGPKSATGATKHKERPAVATPPPDERASARRNAKAEETGHPRENSPISGIVRHEFHMRKSGSDLDGNPTRSKHSRKYIVAMQQRSQPALFRMGMAAYIPRVPQRYHDMSSVAAIALVQLPSQAHCCFNWRLQAGALTEARGRQTRAEDDTRSSPSSAYECIWIALCQDSSITAAARGEGRAGGLGAKRASAVRPLTWRASGAAGATAITCHANEPHFLYAGHVGLPLPISPPPLSPSS</sequence>
<evidence type="ECO:0000256" key="1">
    <source>
        <dbReference type="SAM" id="MobiDB-lite"/>
    </source>
</evidence>
<dbReference type="EMBL" id="JARBHB010000006">
    <property type="protein sequence ID" value="KAJ8880679.1"/>
    <property type="molecule type" value="Genomic_DNA"/>
</dbReference>
<reference evidence="2 3" key="1">
    <citation type="submission" date="2023-02" db="EMBL/GenBank/DDBJ databases">
        <title>LHISI_Scaffold_Assembly.</title>
        <authorList>
            <person name="Stuart O.P."/>
            <person name="Cleave R."/>
            <person name="Magrath M.J.L."/>
            <person name="Mikheyev A.S."/>
        </authorList>
    </citation>
    <scope>NUCLEOTIDE SEQUENCE [LARGE SCALE GENOMIC DNA]</scope>
    <source>
        <strain evidence="2">Daus_M_001</strain>
        <tissue evidence="2">Leg muscle</tissue>
    </source>
</reference>
<keyword evidence="3" id="KW-1185">Reference proteome</keyword>
<feature type="region of interest" description="Disordered" evidence="1">
    <location>
        <begin position="117"/>
        <end position="194"/>
    </location>
</feature>
<gene>
    <name evidence="2" type="ORF">PR048_017149</name>
</gene>
<dbReference type="Proteomes" id="UP001159363">
    <property type="component" value="Chromosome 5"/>
</dbReference>
<protein>
    <submittedName>
        <fullName evidence="2">Uncharacterized protein</fullName>
    </submittedName>
</protein>
<accession>A0ABQ9H8T0</accession>
<proteinExistence type="predicted"/>
<name>A0ABQ9H8T0_9NEOP</name>
<evidence type="ECO:0000313" key="2">
    <source>
        <dbReference type="EMBL" id="KAJ8880679.1"/>
    </source>
</evidence>
<feature type="compositionally biased region" description="Basic and acidic residues" evidence="1">
    <location>
        <begin position="145"/>
        <end position="165"/>
    </location>
</feature>
<organism evidence="2 3">
    <name type="scientific">Dryococelus australis</name>
    <dbReference type="NCBI Taxonomy" id="614101"/>
    <lineage>
        <taxon>Eukaryota</taxon>
        <taxon>Metazoa</taxon>
        <taxon>Ecdysozoa</taxon>
        <taxon>Arthropoda</taxon>
        <taxon>Hexapoda</taxon>
        <taxon>Insecta</taxon>
        <taxon>Pterygota</taxon>
        <taxon>Neoptera</taxon>
        <taxon>Polyneoptera</taxon>
        <taxon>Phasmatodea</taxon>
        <taxon>Verophasmatodea</taxon>
        <taxon>Anareolatae</taxon>
        <taxon>Phasmatidae</taxon>
        <taxon>Eurycanthinae</taxon>
        <taxon>Dryococelus</taxon>
    </lineage>
</organism>